<dbReference type="AlphaFoldDB" id="A0AAW0P4R9"/>
<comment type="caution">
    <text evidence="5">The sequence shown here is derived from an EMBL/GenBank/DDBJ whole genome shotgun (WGS) entry which is preliminary data.</text>
</comment>
<dbReference type="PRINTS" id="PR00449">
    <property type="entry name" value="RASTRNSFRMNG"/>
</dbReference>
<protein>
    <submittedName>
        <fullName evidence="5">Uncharacterized protein</fullName>
    </submittedName>
</protein>
<dbReference type="SMART" id="SM00173">
    <property type="entry name" value="RAS"/>
    <property type="match status" value="1"/>
</dbReference>
<dbReference type="SMART" id="SM00176">
    <property type="entry name" value="RAN"/>
    <property type="match status" value="1"/>
</dbReference>
<dbReference type="PROSITE" id="PS51419">
    <property type="entry name" value="RAB"/>
    <property type="match status" value="1"/>
</dbReference>
<dbReference type="GO" id="GO:0003924">
    <property type="term" value="F:GTPase activity"/>
    <property type="evidence" value="ECO:0007669"/>
    <property type="project" value="InterPro"/>
</dbReference>
<name>A0AAW0P4R9_9GOBI</name>
<evidence type="ECO:0000313" key="5">
    <source>
        <dbReference type="EMBL" id="KAK7916587.1"/>
    </source>
</evidence>
<feature type="compositionally biased region" description="Polar residues" evidence="4">
    <location>
        <begin position="248"/>
        <end position="259"/>
    </location>
</feature>
<feature type="region of interest" description="Disordered" evidence="4">
    <location>
        <begin position="163"/>
        <end position="222"/>
    </location>
</feature>
<accession>A0AAW0P4R9</accession>
<dbReference type="SUPFAM" id="SSF52540">
    <property type="entry name" value="P-loop containing nucleoside triphosphate hydrolases"/>
    <property type="match status" value="1"/>
</dbReference>
<dbReference type="SMART" id="SM00175">
    <property type="entry name" value="RAB"/>
    <property type="match status" value="1"/>
</dbReference>
<proteinExistence type="predicted"/>
<feature type="compositionally biased region" description="Basic and acidic residues" evidence="4">
    <location>
        <begin position="204"/>
        <end position="213"/>
    </location>
</feature>
<evidence type="ECO:0000313" key="6">
    <source>
        <dbReference type="Proteomes" id="UP001460270"/>
    </source>
</evidence>
<gene>
    <name evidence="5" type="ORF">WMY93_012348</name>
</gene>
<evidence type="ECO:0000256" key="2">
    <source>
        <dbReference type="ARBA" id="ARBA00023134"/>
    </source>
</evidence>
<keyword evidence="3" id="KW-0449">Lipoprotein</keyword>
<dbReference type="GO" id="GO:0005525">
    <property type="term" value="F:GTP binding"/>
    <property type="evidence" value="ECO:0007669"/>
    <property type="project" value="UniProtKB-KW"/>
</dbReference>
<dbReference type="NCBIfam" id="TIGR00231">
    <property type="entry name" value="small_GTP"/>
    <property type="match status" value="1"/>
</dbReference>
<feature type="compositionally biased region" description="Basic and acidic residues" evidence="4">
    <location>
        <begin position="17"/>
        <end position="27"/>
    </location>
</feature>
<organism evidence="5 6">
    <name type="scientific">Mugilogobius chulae</name>
    <name type="common">yellowstripe goby</name>
    <dbReference type="NCBI Taxonomy" id="88201"/>
    <lineage>
        <taxon>Eukaryota</taxon>
        <taxon>Metazoa</taxon>
        <taxon>Chordata</taxon>
        <taxon>Craniata</taxon>
        <taxon>Vertebrata</taxon>
        <taxon>Euteleostomi</taxon>
        <taxon>Actinopterygii</taxon>
        <taxon>Neopterygii</taxon>
        <taxon>Teleostei</taxon>
        <taxon>Neoteleostei</taxon>
        <taxon>Acanthomorphata</taxon>
        <taxon>Gobiaria</taxon>
        <taxon>Gobiiformes</taxon>
        <taxon>Gobioidei</taxon>
        <taxon>Gobiidae</taxon>
        <taxon>Gobionellinae</taxon>
        <taxon>Mugilogobius</taxon>
    </lineage>
</organism>
<dbReference type="Pfam" id="PF00071">
    <property type="entry name" value="Ras"/>
    <property type="match status" value="1"/>
</dbReference>
<dbReference type="PROSITE" id="PS51420">
    <property type="entry name" value="RHO"/>
    <property type="match status" value="1"/>
</dbReference>
<dbReference type="InterPro" id="IPR027417">
    <property type="entry name" value="P-loop_NTPase"/>
</dbReference>
<dbReference type="Gene3D" id="3.40.50.300">
    <property type="entry name" value="P-loop containing nucleotide triphosphate hydrolases"/>
    <property type="match status" value="1"/>
</dbReference>
<dbReference type="SMART" id="SM00174">
    <property type="entry name" value="RHO"/>
    <property type="match status" value="1"/>
</dbReference>
<feature type="region of interest" description="Disordered" evidence="4">
    <location>
        <begin position="235"/>
        <end position="264"/>
    </location>
</feature>
<reference evidence="6" key="1">
    <citation type="submission" date="2024-04" db="EMBL/GenBank/DDBJ databases">
        <title>Salinicola lusitanus LLJ914,a marine bacterium isolated from the Okinawa Trough.</title>
        <authorList>
            <person name="Li J."/>
        </authorList>
    </citation>
    <scope>NUCLEOTIDE SEQUENCE [LARGE SCALE GENOMIC DNA]</scope>
</reference>
<feature type="compositionally biased region" description="Polar residues" evidence="4">
    <location>
        <begin position="176"/>
        <end position="186"/>
    </location>
</feature>
<keyword evidence="1" id="KW-0547">Nucleotide-binding</keyword>
<sequence length="503" mass="56469">MKSGKPEINTANNEQFDESKDINKDAEFGQLTPSEVVPQQEPNIPSVASEVVTEVATSLKTEDEAKSVIDTIFELNVNSDLSNQEKESYNQEKSPTEEILKEGTVAEIVSFTVKDIKDEDVGEVVLTRDADVLLENTRGGPEEMNKAKIEDPLQVLVMTTDVTPDEPQEVKDMESLKTTAEPQINTGPKKRKMGSTRRSMLSRKQQDEERQTENDMTISDNTTATDEKTIIATKKQLLPGDEKWGHTESPTQTKASNRQRPVKRTHFIQLKSEELSRQNWDKDQSQKIPQQLSQPFANVGRAQQSNIRIAAGYDPNASKYEVIMIGDSSVGKTSFMQRAQTGKFSPDVPASIGMDSYKWTVNVDGKTVVLHLWDTAGQERFRSMTRQIFHRAQAFLLMYDITCAQTFTAVSYWANCIRDGAGDNVVILLLGNKSDSKERKVRREEGELLAQEHDFAFIECSAATGENVIEALEAVARLLNQKHARREEPLLLRKPEPRNKGCC</sequence>
<dbReference type="InterPro" id="IPR050227">
    <property type="entry name" value="Rab"/>
</dbReference>
<evidence type="ECO:0000256" key="3">
    <source>
        <dbReference type="ARBA" id="ARBA00023288"/>
    </source>
</evidence>
<dbReference type="EMBL" id="JBBPFD010000008">
    <property type="protein sequence ID" value="KAK7916587.1"/>
    <property type="molecule type" value="Genomic_DNA"/>
</dbReference>
<evidence type="ECO:0000256" key="4">
    <source>
        <dbReference type="SAM" id="MobiDB-lite"/>
    </source>
</evidence>
<dbReference type="FunFam" id="3.40.50.300:FF:001129">
    <property type="entry name" value="ras-related protein Rab-44 isoform X2"/>
    <property type="match status" value="1"/>
</dbReference>
<dbReference type="PROSITE" id="PS51421">
    <property type="entry name" value="RAS"/>
    <property type="match status" value="1"/>
</dbReference>
<feature type="region of interest" description="Disordered" evidence="4">
    <location>
        <begin position="1"/>
        <end position="45"/>
    </location>
</feature>
<dbReference type="PANTHER" id="PTHR47977">
    <property type="entry name" value="RAS-RELATED PROTEIN RAB"/>
    <property type="match status" value="1"/>
</dbReference>
<keyword evidence="2" id="KW-0342">GTP-binding</keyword>
<keyword evidence="6" id="KW-1185">Reference proteome</keyword>
<evidence type="ECO:0000256" key="1">
    <source>
        <dbReference type="ARBA" id="ARBA00022741"/>
    </source>
</evidence>
<dbReference type="InterPro" id="IPR001806">
    <property type="entry name" value="Small_GTPase"/>
</dbReference>
<dbReference type="InterPro" id="IPR005225">
    <property type="entry name" value="Small_GTP-bd"/>
</dbReference>
<dbReference type="Proteomes" id="UP001460270">
    <property type="component" value="Unassembled WGS sequence"/>
</dbReference>
<dbReference type="CDD" id="cd00154">
    <property type="entry name" value="Rab"/>
    <property type="match status" value="1"/>
</dbReference>